<dbReference type="RefSeq" id="XP_022331272.1">
    <property type="nucleotide sequence ID" value="XM_022475564.1"/>
</dbReference>
<keyword evidence="9" id="KW-0804">Transcription</keyword>
<evidence type="ECO:0000256" key="2">
    <source>
        <dbReference type="ARBA" id="ARBA00004123"/>
    </source>
</evidence>
<dbReference type="Gene3D" id="3.30.160.60">
    <property type="entry name" value="Classic Zinc Finger"/>
    <property type="match status" value="4"/>
</dbReference>
<evidence type="ECO:0000256" key="5">
    <source>
        <dbReference type="ARBA" id="ARBA00022771"/>
    </source>
</evidence>
<evidence type="ECO:0000256" key="8">
    <source>
        <dbReference type="ARBA" id="ARBA00023125"/>
    </source>
</evidence>
<dbReference type="GO" id="GO:0005634">
    <property type="term" value="C:nucleus"/>
    <property type="evidence" value="ECO:0007669"/>
    <property type="project" value="UniProtKB-SubCell"/>
</dbReference>
<keyword evidence="7" id="KW-0805">Transcription regulation</keyword>
<dbReference type="GeneID" id="111129279"/>
<dbReference type="InterPro" id="IPR036236">
    <property type="entry name" value="Znf_C2H2_sf"/>
</dbReference>
<feature type="region of interest" description="Disordered" evidence="12">
    <location>
        <begin position="1503"/>
        <end position="1529"/>
    </location>
</feature>
<reference evidence="15" key="1">
    <citation type="submission" date="2025-08" db="UniProtKB">
        <authorList>
            <consortium name="RefSeq"/>
        </authorList>
    </citation>
    <scope>IDENTIFICATION</scope>
    <source>
        <tissue evidence="15">Whole sample</tissue>
    </source>
</reference>
<dbReference type="KEGG" id="cvn:111129279"/>
<feature type="region of interest" description="Disordered" evidence="12">
    <location>
        <begin position="47"/>
        <end position="229"/>
    </location>
</feature>
<feature type="compositionally biased region" description="Polar residues" evidence="12">
    <location>
        <begin position="298"/>
        <end position="314"/>
    </location>
</feature>
<dbReference type="Pfam" id="PF16622">
    <property type="entry name" value="zf-C2H2_11"/>
    <property type="match status" value="1"/>
</dbReference>
<dbReference type="InterPro" id="IPR045914">
    <property type="entry name" value="Zn532-like"/>
</dbReference>
<feature type="compositionally biased region" description="Polar residues" evidence="12">
    <location>
        <begin position="1567"/>
        <end position="1596"/>
    </location>
</feature>
<dbReference type="SUPFAM" id="SSF57667">
    <property type="entry name" value="beta-beta-alpha zinc fingers"/>
    <property type="match status" value="1"/>
</dbReference>
<feature type="compositionally biased region" description="Basic and acidic residues" evidence="12">
    <location>
        <begin position="381"/>
        <end position="390"/>
    </location>
</feature>
<dbReference type="PANTHER" id="PTHR47222:SF5">
    <property type="entry name" value="LOW QUALITY PROTEIN: ZINC FINGER PROTEIN 532-LIKE"/>
    <property type="match status" value="1"/>
</dbReference>
<dbReference type="Pfam" id="PF00096">
    <property type="entry name" value="zf-C2H2"/>
    <property type="match status" value="3"/>
</dbReference>
<protein>
    <submittedName>
        <fullName evidence="15">Zinc finger protein 687a-like</fullName>
    </submittedName>
</protein>
<accession>A0A8B8DSR6</accession>
<feature type="compositionally biased region" description="Polar residues" evidence="12">
    <location>
        <begin position="47"/>
        <end position="56"/>
    </location>
</feature>
<evidence type="ECO:0000256" key="9">
    <source>
        <dbReference type="ARBA" id="ARBA00023163"/>
    </source>
</evidence>
<dbReference type="GO" id="GO:0008270">
    <property type="term" value="F:zinc ion binding"/>
    <property type="evidence" value="ECO:0007669"/>
    <property type="project" value="UniProtKB-KW"/>
</dbReference>
<feature type="domain" description="C2H2-type" evidence="13">
    <location>
        <begin position="1531"/>
        <end position="1553"/>
    </location>
</feature>
<evidence type="ECO:0000256" key="4">
    <source>
        <dbReference type="ARBA" id="ARBA00022737"/>
    </source>
</evidence>
<feature type="compositionally biased region" description="Acidic residues" evidence="12">
    <location>
        <begin position="323"/>
        <end position="336"/>
    </location>
</feature>
<dbReference type="PANTHER" id="PTHR47222">
    <property type="entry name" value="ZINC FINGER PROTEIN 532-RELATED"/>
    <property type="match status" value="1"/>
</dbReference>
<feature type="compositionally biased region" description="Basic and acidic residues" evidence="12">
    <location>
        <begin position="252"/>
        <end position="261"/>
    </location>
</feature>
<dbReference type="InterPro" id="IPR057356">
    <property type="entry name" value="Znf-C2H2_ZNF592"/>
</dbReference>
<evidence type="ECO:0000256" key="1">
    <source>
        <dbReference type="ARBA" id="ARBA00003767"/>
    </source>
</evidence>
<evidence type="ECO:0000256" key="11">
    <source>
        <dbReference type="PROSITE-ProRule" id="PRU00042"/>
    </source>
</evidence>
<name>A0A8B8DSR6_CRAVI</name>
<feature type="compositionally biased region" description="Polar residues" evidence="12">
    <location>
        <begin position="392"/>
        <end position="401"/>
    </location>
</feature>
<gene>
    <name evidence="15" type="primary">LOC111129279</name>
</gene>
<feature type="domain" description="C2H2-type" evidence="13">
    <location>
        <begin position="1318"/>
        <end position="1346"/>
    </location>
</feature>
<evidence type="ECO:0000313" key="14">
    <source>
        <dbReference type="Proteomes" id="UP000694844"/>
    </source>
</evidence>
<feature type="domain" description="C2H2-type" evidence="13">
    <location>
        <begin position="1104"/>
        <end position="1132"/>
    </location>
</feature>
<dbReference type="Proteomes" id="UP000694844">
    <property type="component" value="Chromosome 4"/>
</dbReference>
<feature type="compositionally biased region" description="Basic and acidic residues" evidence="12">
    <location>
        <begin position="60"/>
        <end position="82"/>
    </location>
</feature>
<feature type="region of interest" description="Disordered" evidence="12">
    <location>
        <begin position="425"/>
        <end position="469"/>
    </location>
</feature>
<dbReference type="SMART" id="SM00355">
    <property type="entry name" value="ZnF_C2H2"/>
    <property type="match status" value="15"/>
</dbReference>
<proteinExistence type="predicted"/>
<feature type="compositionally biased region" description="Basic and acidic residues" evidence="12">
    <location>
        <begin position="159"/>
        <end position="192"/>
    </location>
</feature>
<evidence type="ECO:0000256" key="10">
    <source>
        <dbReference type="ARBA" id="ARBA00023242"/>
    </source>
</evidence>
<feature type="region of interest" description="Disordered" evidence="12">
    <location>
        <begin position="241"/>
        <end position="413"/>
    </location>
</feature>
<feature type="region of interest" description="Disordered" evidence="12">
    <location>
        <begin position="500"/>
        <end position="524"/>
    </location>
</feature>
<keyword evidence="4" id="KW-0677">Repeat</keyword>
<dbReference type="PROSITE" id="PS50157">
    <property type="entry name" value="ZINC_FINGER_C2H2_2"/>
    <property type="match status" value="6"/>
</dbReference>
<dbReference type="InterPro" id="IPR013087">
    <property type="entry name" value="Znf_C2H2_type"/>
</dbReference>
<feature type="region of interest" description="Disordered" evidence="12">
    <location>
        <begin position="1396"/>
        <end position="1416"/>
    </location>
</feature>
<feature type="compositionally biased region" description="Basic and acidic residues" evidence="12">
    <location>
        <begin position="130"/>
        <end position="147"/>
    </location>
</feature>
<feature type="compositionally biased region" description="Polar residues" evidence="12">
    <location>
        <begin position="719"/>
        <end position="730"/>
    </location>
</feature>
<dbReference type="GO" id="GO:0003677">
    <property type="term" value="F:DNA binding"/>
    <property type="evidence" value="ECO:0007669"/>
    <property type="project" value="UniProtKB-KW"/>
</dbReference>
<sequence>MASNPIEEASLLLSLQNEKILPASSVLMVNEAECQQHGNDLMVEAESTSSHGSTSPCDPVGKRNFESSLDVKKPQENMHKLLNETLGDPSLTSKANDHDQQMTNITEILADDKDGSLPQESENQKEEEDTEKKRDEDMGEKQVKITEEQCPNSNGRSALNDKVKTNIEEENRENGEREEMMQVAEKTGHNCNEKSASNGHDNVETKSPINGRETPSLQSSSPENTCSSANAYELLPGVISFEDMNNDDDTEVSLKDLDKLESAATETSPTEMEVDKLQESTESGIIPIPPIGLDSSRESTSVASMMNEGNSVDNQRVPMAVFGEEESQNESLDEESDGRLFIDTGGESGDAEEEEFSVRRKNPQVESPLAVKELRSQPNRDTPHIAREDLQNTESEPTIETLSRKPLEPNSDNIDIVLSDKEAMLESMDASESQKESEAVLSKSPMEVVQSRGEELPNEGPKLTTTRTPHGAVIKVEQIDEGYCDSQTGDILDILHKAEKTGPKSEQQKRKHEDVSNTNTAEPLSFEPTEVAKRVKKEPVEVLSASSCSSNISSVNVFVSDVSMRSSESVTGTASNSLLQLSKQVDNITSRPARHRVPSVSVASAPYPHQPSSLLRHQLSTGMRFPPRVSRISIPFVRTQQGAGAMVFPATSQFDPVRMKPAISRSFPVSSPPGGTIGKTTTYNQTGIITTQTKNVPSLMNSTSTLRYRLVPHTGGPTALSTSTTNSGPKPSTAAVSSAATSQSAATSIHDAMPSSSINIDTVGMTTITELIARKNPLPNYKAAPAPEDIKVDSAVFTCYECGDTYRFSTSLETHRGRCSMKISYKCEECKSMKIFFNKCQFLSHLRGHLNIEQTQAVPIHIKSDSISIEPLPKSHQQVFFQKFSVSKKTVIEKANKKCTECGIACSPAEFEKHFFGDKSIDRGNTFGKWKCVHCKLTFPSICAQRAHSRLHRREDLDKRFTCPECGIDQSGLMVGDEQFADFKEKLSHHVLNVCFHLDKTDMISCSKCKTVFSSMSDFKIHHFKKLEQYFKCNICPMAFRQQESFTRHLISQHPNIDNLPQGKKKLDVFKVIFRCHVCDSLIDDRFVLDNHLQQHAVASDVAFKCKDCFETFPSSKELAAHVKAKHAEKAKLKMCQRFCNKTFSTWKELLFHKLHDFHDPPPNTSFHYCSSCGFFYDQAELNGGHLCMSQKTGKVVLKEYLNFCKICKQRKFLTSAKLWTHLESHQNEGCLVCKYCQRTDFKTREAMTTHESVCSLRTVQKQKKYASDSSSCGKKTEKSEKQAMNFETVFACNDCEETFSREADLSDHCKEAHSNLFPCHLCGLTYESQQGLRKHLRVSHEGKANLYPCMNCKKKGITRNFTHKLMLEKHLATKHRISKNQMSSSIINEFAEENEIPNSPPKSLKTTSESKEIVPKTDSPIKRLHVEGDQVFNCAKCRFGCENRSEFLEHLKVHKIDNSVQCLECGLCFAIISSLRKHLFMVHKVKDFEEYCKKEGIVVKEEEEVEEEGSESTSYTSPAEESDQEERDPLECRVCYTTFEDDNKLRIHMRSHGMAFIRNKRRENAVQRSRQSASISSMKSETQSENSNASSTDTK</sequence>
<keyword evidence="14" id="KW-1185">Reference proteome</keyword>
<feature type="region of interest" description="Disordered" evidence="12">
    <location>
        <begin position="1559"/>
        <end position="1596"/>
    </location>
</feature>
<feature type="domain" description="C2H2-type" evidence="13">
    <location>
        <begin position="1031"/>
        <end position="1059"/>
    </location>
</feature>
<feature type="domain" description="C2H2-type" evidence="13">
    <location>
        <begin position="1291"/>
        <end position="1319"/>
    </location>
</feature>
<comment type="subcellular location">
    <subcellularLocation>
        <location evidence="2">Nucleus</location>
    </subcellularLocation>
</comment>
<evidence type="ECO:0000256" key="7">
    <source>
        <dbReference type="ARBA" id="ARBA00023015"/>
    </source>
</evidence>
<feature type="compositionally biased region" description="Polar residues" evidence="12">
    <location>
        <begin position="193"/>
        <end position="229"/>
    </location>
</feature>
<evidence type="ECO:0000259" key="13">
    <source>
        <dbReference type="PROSITE" id="PS50157"/>
    </source>
</evidence>
<comment type="function">
    <text evidence="1">May be involved in transcriptional regulation.</text>
</comment>
<feature type="domain" description="C2H2-type" evidence="13">
    <location>
        <begin position="1461"/>
        <end position="1484"/>
    </location>
</feature>
<evidence type="ECO:0000256" key="6">
    <source>
        <dbReference type="ARBA" id="ARBA00022833"/>
    </source>
</evidence>
<dbReference type="Pfam" id="PF25412">
    <property type="entry name" value="zf-C2H2_ZNF592"/>
    <property type="match status" value="1"/>
</dbReference>
<evidence type="ECO:0000256" key="12">
    <source>
        <dbReference type="SAM" id="MobiDB-lite"/>
    </source>
</evidence>
<feature type="region of interest" description="Disordered" evidence="12">
    <location>
        <begin position="712"/>
        <end position="739"/>
    </location>
</feature>
<feature type="compositionally biased region" description="Basic and acidic residues" evidence="12">
    <location>
        <begin position="500"/>
        <end position="515"/>
    </location>
</feature>
<dbReference type="OrthoDB" id="7312725at2759"/>
<keyword evidence="5 11" id="KW-0863">Zinc-finger</keyword>
<evidence type="ECO:0000256" key="3">
    <source>
        <dbReference type="ARBA" id="ARBA00022723"/>
    </source>
</evidence>
<evidence type="ECO:0000313" key="15">
    <source>
        <dbReference type="RefSeq" id="XP_022331272.1"/>
    </source>
</evidence>
<organism evidence="14 15">
    <name type="scientific">Crassostrea virginica</name>
    <name type="common">Eastern oyster</name>
    <dbReference type="NCBI Taxonomy" id="6565"/>
    <lineage>
        <taxon>Eukaryota</taxon>
        <taxon>Metazoa</taxon>
        <taxon>Spiralia</taxon>
        <taxon>Lophotrochozoa</taxon>
        <taxon>Mollusca</taxon>
        <taxon>Bivalvia</taxon>
        <taxon>Autobranchia</taxon>
        <taxon>Pteriomorphia</taxon>
        <taxon>Ostreida</taxon>
        <taxon>Ostreoidea</taxon>
        <taxon>Ostreidae</taxon>
        <taxon>Crassostrea</taxon>
    </lineage>
</organism>
<keyword evidence="6" id="KW-0862">Zinc</keyword>
<dbReference type="InterPro" id="IPR041697">
    <property type="entry name" value="Znf-C2H2_11"/>
</dbReference>
<dbReference type="PROSITE" id="PS00028">
    <property type="entry name" value="ZINC_FINGER_C2H2_1"/>
    <property type="match status" value="9"/>
</dbReference>
<keyword evidence="3" id="KW-0479">Metal-binding</keyword>
<keyword evidence="8" id="KW-0238">DNA-binding</keyword>
<keyword evidence="10" id="KW-0539">Nucleus</keyword>